<sequence>MKKKYVLIKLTGITIILSNIPPVSYICDYSLDEKHYRYSNDSGNFDVIDRSGNNVTGIKESFKEYVKSKKVKEADTVLYRTFWKNPIAFWPWHTYFNTKDDRYKLPYKKS</sequence>
<name>A0A497XUE6_9SPHI</name>
<gene>
    <name evidence="1" type="ORF">BCL90_4827</name>
</gene>
<proteinExistence type="predicted"/>
<evidence type="ECO:0000313" key="1">
    <source>
        <dbReference type="EMBL" id="RLJ72000.1"/>
    </source>
</evidence>
<evidence type="ECO:0000313" key="2">
    <source>
        <dbReference type="Proteomes" id="UP000273898"/>
    </source>
</evidence>
<dbReference type="EMBL" id="RCCK01000015">
    <property type="protein sequence ID" value="RLJ72000.1"/>
    <property type="molecule type" value="Genomic_DNA"/>
</dbReference>
<dbReference type="OrthoDB" id="771644at2"/>
<comment type="caution">
    <text evidence="1">The sequence shown here is derived from an EMBL/GenBank/DDBJ whole genome shotgun (WGS) entry which is preliminary data.</text>
</comment>
<dbReference type="AlphaFoldDB" id="A0A497XUE6"/>
<accession>A0A497XUE6</accession>
<reference evidence="1 2" key="1">
    <citation type="submission" date="2018-10" db="EMBL/GenBank/DDBJ databases">
        <title>Genomic Encyclopedia of Archaeal and Bacterial Type Strains, Phase II (KMG-II): from individual species to whole genera.</title>
        <authorList>
            <person name="Goeker M."/>
        </authorList>
    </citation>
    <scope>NUCLEOTIDE SEQUENCE [LARGE SCALE GENOMIC DNA]</scope>
    <source>
        <strain evidence="1 2">DSM 19624</strain>
    </source>
</reference>
<protein>
    <submittedName>
        <fullName evidence="1">Uncharacterized protein</fullName>
    </submittedName>
</protein>
<dbReference type="Proteomes" id="UP000273898">
    <property type="component" value="Unassembled WGS sequence"/>
</dbReference>
<organism evidence="1 2">
    <name type="scientific">Pedobacter alluvionis</name>
    <dbReference type="NCBI Taxonomy" id="475253"/>
    <lineage>
        <taxon>Bacteria</taxon>
        <taxon>Pseudomonadati</taxon>
        <taxon>Bacteroidota</taxon>
        <taxon>Sphingobacteriia</taxon>
        <taxon>Sphingobacteriales</taxon>
        <taxon>Sphingobacteriaceae</taxon>
        <taxon>Pedobacter</taxon>
    </lineage>
</organism>